<organism evidence="6 7">
    <name type="scientific">Caenorhabditis angaria</name>
    <dbReference type="NCBI Taxonomy" id="860376"/>
    <lineage>
        <taxon>Eukaryota</taxon>
        <taxon>Metazoa</taxon>
        <taxon>Ecdysozoa</taxon>
        <taxon>Nematoda</taxon>
        <taxon>Chromadorea</taxon>
        <taxon>Rhabditida</taxon>
        <taxon>Rhabditina</taxon>
        <taxon>Rhabditomorpha</taxon>
        <taxon>Rhabditoidea</taxon>
        <taxon>Rhabditidae</taxon>
        <taxon>Peloderinae</taxon>
        <taxon>Caenorhabditis</taxon>
    </lineage>
</organism>
<dbReference type="Pfam" id="PF00651">
    <property type="entry name" value="BTB"/>
    <property type="match status" value="1"/>
</dbReference>
<evidence type="ECO:0000256" key="2">
    <source>
        <dbReference type="ARBA" id="ARBA00022441"/>
    </source>
</evidence>
<comment type="pathway">
    <text evidence="1">Protein modification; protein ubiquitination.</text>
</comment>
<accession>A0A9P1IHH4</accession>
<dbReference type="InterPro" id="IPR011333">
    <property type="entry name" value="SKP1/BTB/POZ_sf"/>
</dbReference>
<feature type="domain" description="BTB" evidence="5">
    <location>
        <begin position="42"/>
        <end position="109"/>
    </location>
</feature>
<proteinExistence type="predicted"/>
<dbReference type="SMART" id="SM00612">
    <property type="entry name" value="Kelch"/>
    <property type="match status" value="6"/>
</dbReference>
<dbReference type="InterPro" id="IPR017096">
    <property type="entry name" value="BTB-kelch_protein"/>
</dbReference>
<dbReference type="InterPro" id="IPR011705">
    <property type="entry name" value="BACK"/>
</dbReference>
<dbReference type="OrthoDB" id="20684at2759"/>
<dbReference type="PANTHER" id="PTHR24412">
    <property type="entry name" value="KELCH PROTEIN"/>
    <property type="match status" value="1"/>
</dbReference>
<dbReference type="SUPFAM" id="SSF54695">
    <property type="entry name" value="POZ domain"/>
    <property type="match status" value="1"/>
</dbReference>
<dbReference type="Pfam" id="PF07707">
    <property type="entry name" value="BACK"/>
    <property type="match status" value="1"/>
</dbReference>
<keyword evidence="3" id="KW-0677">Repeat</keyword>
<dbReference type="SMART" id="SM00225">
    <property type="entry name" value="BTB"/>
    <property type="match status" value="1"/>
</dbReference>
<dbReference type="SUPFAM" id="SSF117281">
    <property type="entry name" value="Kelch motif"/>
    <property type="match status" value="1"/>
</dbReference>
<dbReference type="AlphaFoldDB" id="A0A9P1IHH4"/>
<reference evidence="6" key="1">
    <citation type="submission" date="2022-11" db="EMBL/GenBank/DDBJ databases">
        <authorList>
            <person name="Kikuchi T."/>
        </authorList>
    </citation>
    <scope>NUCLEOTIDE SEQUENCE</scope>
    <source>
        <strain evidence="6">PS1010</strain>
    </source>
</reference>
<gene>
    <name evidence="6" type="ORF">CAMP_LOCUS7600</name>
</gene>
<dbReference type="Pfam" id="PF01344">
    <property type="entry name" value="Kelch_1"/>
    <property type="match status" value="2"/>
</dbReference>
<dbReference type="PANTHER" id="PTHR24412:SF497">
    <property type="entry name" value="KELCH-LIKE PROTEIN 18"/>
    <property type="match status" value="1"/>
</dbReference>
<dbReference type="Gene3D" id="1.25.40.420">
    <property type="match status" value="1"/>
</dbReference>
<dbReference type="SMART" id="SM00875">
    <property type="entry name" value="BACK"/>
    <property type="match status" value="1"/>
</dbReference>
<dbReference type="PROSITE" id="PS50097">
    <property type="entry name" value="BTB"/>
    <property type="match status" value="1"/>
</dbReference>
<keyword evidence="4" id="KW-0833">Ubl conjugation pathway</keyword>
<evidence type="ECO:0000313" key="6">
    <source>
        <dbReference type="EMBL" id="CAI5444963.1"/>
    </source>
</evidence>
<evidence type="ECO:0000259" key="5">
    <source>
        <dbReference type="PROSITE" id="PS50097"/>
    </source>
</evidence>
<evidence type="ECO:0000256" key="3">
    <source>
        <dbReference type="ARBA" id="ARBA00022737"/>
    </source>
</evidence>
<name>A0A9P1IHH4_9PELO</name>
<dbReference type="Proteomes" id="UP001152747">
    <property type="component" value="Unassembled WGS sequence"/>
</dbReference>
<dbReference type="EMBL" id="CANHGI010000003">
    <property type="protein sequence ID" value="CAI5444963.1"/>
    <property type="molecule type" value="Genomic_DNA"/>
</dbReference>
<dbReference type="Pfam" id="PF24681">
    <property type="entry name" value="Kelch_KLHDC2_KLHL20_DRC7"/>
    <property type="match status" value="1"/>
</dbReference>
<comment type="caution">
    <text evidence="6">The sequence shown here is derived from an EMBL/GenBank/DDBJ whole genome shotgun (WGS) entry which is preliminary data.</text>
</comment>
<sequence length="580" mass="65300">MPATISLCTDDDNDFIKMQVANTHYPKSYAIFNEFRQKCQLCDVVLVMEGKKLSAHRVVLAAAIPYFRGMFTSGMLEATMKEIEIANMEYDTMELLLGYAYTGELRISTCNVQSLITGASFLQLHDVVQECAEFLITRLHCTNSLSIRDFCKTFGCTEQVIGMCNDFIEKHFLSISKDEEFKKLELAEVVEVLNFDGLYVDSEEDVFNSALEWLKVDEIRHLEAAKILSCVRLPLLTPAFLSVNVAANPIIRKDLECRDLIDEAKDYHLVPERRSFMTSFKLHPRICRNLPGLIIAVGGLMHPTDSKSSVEIYDGQLKKWTAMKEMETLRTRVGVAVYNRCVYAIGGFNGHDRLTLVEKFEYDTNTWTSIAPLQKKRSALSAAVVGKKVYVCGGYDGIESLSSVEVYDVDKKCWNDGPDMLKQRSASGIAVLNNFIYVCGGHDGMQIFNTMERFDVDREIWETFPPMLTKRCRFGAVTHKGKIYVAGGYDGSTFLRSVEVFDPETMQWTFLSSMNMRRSRVSLVSTLDGLYAIAGFDGEHNLCSMEIYDETTDSWTLGTPLATHEGGVGVGVIPIPPYML</sequence>
<dbReference type="Gene3D" id="2.120.10.80">
    <property type="entry name" value="Kelch-type beta propeller"/>
    <property type="match status" value="1"/>
</dbReference>
<dbReference type="InterPro" id="IPR000210">
    <property type="entry name" value="BTB/POZ_dom"/>
</dbReference>
<keyword evidence="2" id="KW-0880">Kelch repeat</keyword>
<evidence type="ECO:0000256" key="4">
    <source>
        <dbReference type="ARBA" id="ARBA00022786"/>
    </source>
</evidence>
<protein>
    <recommendedName>
        <fullName evidence="5">BTB domain-containing protein</fullName>
    </recommendedName>
</protein>
<dbReference type="InterPro" id="IPR015915">
    <property type="entry name" value="Kelch-typ_b-propeller"/>
</dbReference>
<evidence type="ECO:0000313" key="7">
    <source>
        <dbReference type="Proteomes" id="UP001152747"/>
    </source>
</evidence>
<dbReference type="InterPro" id="IPR006652">
    <property type="entry name" value="Kelch_1"/>
</dbReference>
<keyword evidence="7" id="KW-1185">Reference proteome</keyword>
<dbReference type="FunFam" id="1.25.40.420:FF:000001">
    <property type="entry name" value="Kelch-like family member 12"/>
    <property type="match status" value="1"/>
</dbReference>
<evidence type="ECO:0000256" key="1">
    <source>
        <dbReference type="ARBA" id="ARBA00004906"/>
    </source>
</evidence>
<dbReference type="Gene3D" id="3.30.710.10">
    <property type="entry name" value="Potassium Channel Kv1.1, Chain A"/>
    <property type="match status" value="1"/>
</dbReference>
<dbReference type="PIRSF" id="PIRSF037037">
    <property type="entry name" value="Kelch-like_protein_gigaxonin"/>
    <property type="match status" value="1"/>
</dbReference>